<sequence>MITAIIIDDEPKSVFTLKCFLEEHCPSVKVVAVAGSARSGKEFIESLQPQLVFLDIEMPMGSGFDLLRSLPKIDFEIIFITAYNQYAINAFRFSAVDYLLKPLRIPELVQAVEKAEARIRNKVLMGNYELLMRNMSEKNAARQKISFTERGEQYMVPVEDLSYLVADGNYTHVHTADKVYLTTRTLKEFEDLLPPGMFCRIHHGYIVNLDHIAKVQKGRGGAVVMKDGKVLEIAIRRKEAFKKAFDKA</sequence>
<keyword evidence="1" id="KW-0597">Phosphoprotein</keyword>
<dbReference type="InterPro" id="IPR007492">
    <property type="entry name" value="LytTR_DNA-bd_dom"/>
</dbReference>
<keyword evidence="5" id="KW-1185">Reference proteome</keyword>
<evidence type="ECO:0000259" key="3">
    <source>
        <dbReference type="PROSITE" id="PS50930"/>
    </source>
</evidence>
<dbReference type="Pfam" id="PF00072">
    <property type="entry name" value="Response_reg"/>
    <property type="match status" value="1"/>
</dbReference>
<dbReference type="InterPro" id="IPR046947">
    <property type="entry name" value="LytR-like"/>
</dbReference>
<evidence type="ECO:0000313" key="4">
    <source>
        <dbReference type="EMBL" id="GAA4470239.1"/>
    </source>
</evidence>
<accession>A0ABP8NNR9</accession>
<dbReference type="GO" id="GO:0003677">
    <property type="term" value="F:DNA binding"/>
    <property type="evidence" value="ECO:0007669"/>
    <property type="project" value="UniProtKB-KW"/>
</dbReference>
<dbReference type="Gene3D" id="2.40.50.1020">
    <property type="entry name" value="LytTr DNA-binding domain"/>
    <property type="match status" value="1"/>
</dbReference>
<dbReference type="PANTHER" id="PTHR37299:SF1">
    <property type="entry name" value="STAGE 0 SPORULATION PROTEIN A HOMOLOG"/>
    <property type="match status" value="1"/>
</dbReference>
<dbReference type="Proteomes" id="UP001500067">
    <property type="component" value="Unassembled WGS sequence"/>
</dbReference>
<dbReference type="Gene3D" id="3.40.50.2300">
    <property type="match status" value="1"/>
</dbReference>
<dbReference type="SUPFAM" id="SSF52172">
    <property type="entry name" value="CheY-like"/>
    <property type="match status" value="1"/>
</dbReference>
<dbReference type="SMART" id="SM00448">
    <property type="entry name" value="REC"/>
    <property type="match status" value="1"/>
</dbReference>
<feature type="domain" description="HTH LytTR-type" evidence="3">
    <location>
        <begin position="145"/>
        <end position="247"/>
    </location>
</feature>
<dbReference type="InterPro" id="IPR011006">
    <property type="entry name" value="CheY-like_superfamily"/>
</dbReference>
<comment type="caution">
    <text evidence="4">The sequence shown here is derived from an EMBL/GenBank/DDBJ whole genome shotgun (WGS) entry which is preliminary data.</text>
</comment>
<gene>
    <name evidence="4" type="ORF">GCM10023093_31170</name>
</gene>
<organism evidence="4 5">
    <name type="scientific">Nemorincola caseinilytica</name>
    <dbReference type="NCBI Taxonomy" id="2054315"/>
    <lineage>
        <taxon>Bacteria</taxon>
        <taxon>Pseudomonadati</taxon>
        <taxon>Bacteroidota</taxon>
        <taxon>Chitinophagia</taxon>
        <taxon>Chitinophagales</taxon>
        <taxon>Chitinophagaceae</taxon>
        <taxon>Nemorincola</taxon>
    </lineage>
</organism>
<proteinExistence type="predicted"/>
<evidence type="ECO:0000259" key="2">
    <source>
        <dbReference type="PROSITE" id="PS50110"/>
    </source>
</evidence>
<dbReference type="InterPro" id="IPR001789">
    <property type="entry name" value="Sig_transdc_resp-reg_receiver"/>
</dbReference>
<evidence type="ECO:0000313" key="5">
    <source>
        <dbReference type="Proteomes" id="UP001500067"/>
    </source>
</evidence>
<feature type="modified residue" description="4-aspartylphosphate" evidence="1">
    <location>
        <position position="55"/>
    </location>
</feature>
<dbReference type="SMART" id="SM00850">
    <property type="entry name" value="LytTR"/>
    <property type="match status" value="1"/>
</dbReference>
<reference evidence="5" key="1">
    <citation type="journal article" date="2019" name="Int. J. Syst. Evol. Microbiol.">
        <title>The Global Catalogue of Microorganisms (GCM) 10K type strain sequencing project: providing services to taxonomists for standard genome sequencing and annotation.</title>
        <authorList>
            <consortium name="The Broad Institute Genomics Platform"/>
            <consortium name="The Broad Institute Genome Sequencing Center for Infectious Disease"/>
            <person name="Wu L."/>
            <person name="Ma J."/>
        </authorList>
    </citation>
    <scope>NUCLEOTIDE SEQUENCE [LARGE SCALE GENOMIC DNA]</scope>
    <source>
        <strain evidence="5">JCM 32105</strain>
    </source>
</reference>
<dbReference type="PANTHER" id="PTHR37299">
    <property type="entry name" value="TRANSCRIPTIONAL REGULATOR-RELATED"/>
    <property type="match status" value="1"/>
</dbReference>
<feature type="domain" description="Response regulatory" evidence="2">
    <location>
        <begin position="3"/>
        <end position="116"/>
    </location>
</feature>
<dbReference type="RefSeq" id="WP_345085372.1">
    <property type="nucleotide sequence ID" value="NZ_BAABFA010000024.1"/>
</dbReference>
<protein>
    <submittedName>
        <fullName evidence="4">LytTR family DNA-binding domain-containing protein</fullName>
    </submittedName>
</protein>
<dbReference type="PROSITE" id="PS50930">
    <property type="entry name" value="HTH_LYTTR"/>
    <property type="match status" value="1"/>
</dbReference>
<dbReference type="PROSITE" id="PS50110">
    <property type="entry name" value="RESPONSE_REGULATORY"/>
    <property type="match status" value="1"/>
</dbReference>
<name>A0ABP8NNR9_9BACT</name>
<dbReference type="Pfam" id="PF04397">
    <property type="entry name" value="LytTR"/>
    <property type="match status" value="1"/>
</dbReference>
<keyword evidence="4" id="KW-0238">DNA-binding</keyword>
<evidence type="ECO:0000256" key="1">
    <source>
        <dbReference type="PROSITE-ProRule" id="PRU00169"/>
    </source>
</evidence>
<dbReference type="EMBL" id="BAABFA010000024">
    <property type="protein sequence ID" value="GAA4470239.1"/>
    <property type="molecule type" value="Genomic_DNA"/>
</dbReference>